<name>A0AAE0L952_9CHLO</name>
<evidence type="ECO:0008006" key="3">
    <source>
        <dbReference type="Google" id="ProtNLM"/>
    </source>
</evidence>
<reference evidence="1 2" key="1">
    <citation type="journal article" date="2015" name="Genome Biol. Evol.">
        <title>Comparative Genomics of a Bacterivorous Green Alga Reveals Evolutionary Causalities and Consequences of Phago-Mixotrophic Mode of Nutrition.</title>
        <authorList>
            <person name="Burns J.A."/>
            <person name="Paasch A."/>
            <person name="Narechania A."/>
            <person name="Kim E."/>
        </authorList>
    </citation>
    <scope>NUCLEOTIDE SEQUENCE [LARGE SCALE GENOMIC DNA]</scope>
    <source>
        <strain evidence="1 2">PLY_AMNH</strain>
    </source>
</reference>
<keyword evidence="2" id="KW-1185">Reference proteome</keyword>
<gene>
    <name evidence="1" type="ORF">CYMTET_15582</name>
</gene>
<dbReference type="AlphaFoldDB" id="A0AAE0L952"/>
<dbReference type="Proteomes" id="UP001190700">
    <property type="component" value="Unassembled WGS sequence"/>
</dbReference>
<dbReference type="EMBL" id="LGRX02006604">
    <property type="protein sequence ID" value="KAK3276334.1"/>
    <property type="molecule type" value="Genomic_DNA"/>
</dbReference>
<organism evidence="1 2">
    <name type="scientific">Cymbomonas tetramitiformis</name>
    <dbReference type="NCBI Taxonomy" id="36881"/>
    <lineage>
        <taxon>Eukaryota</taxon>
        <taxon>Viridiplantae</taxon>
        <taxon>Chlorophyta</taxon>
        <taxon>Pyramimonadophyceae</taxon>
        <taxon>Pyramimonadales</taxon>
        <taxon>Pyramimonadaceae</taxon>
        <taxon>Cymbomonas</taxon>
    </lineage>
</organism>
<accession>A0AAE0L952</accession>
<evidence type="ECO:0000313" key="2">
    <source>
        <dbReference type="Proteomes" id="UP001190700"/>
    </source>
</evidence>
<comment type="caution">
    <text evidence="1">The sequence shown here is derived from an EMBL/GenBank/DDBJ whole genome shotgun (WGS) entry which is preliminary data.</text>
</comment>
<proteinExistence type="predicted"/>
<protein>
    <recommendedName>
        <fullName evidence="3">Methyltransferase</fullName>
    </recommendedName>
</protein>
<sequence length="224" mass="25912">MPDQVDWGKQDKHSEMVRIFVPGHWNEGHRTVLSKKYREQKAKTRQVRNAPLVPALAEEEIEKREELRHMTRAQVREASALWWGLELIIAVPSEVRRLATEVDWKSIDGVWDPWAGNGAISEVMMEQWSHLRFMNNDWNSQLGWPEARDALQPGNYRIWKEKYGVCGAVITSPWCMWVLVFKSPLVRARMLQGGEDDGIGMFTFSLGRFVADGDTTQYAEQARI</sequence>
<evidence type="ECO:0000313" key="1">
    <source>
        <dbReference type="EMBL" id="KAK3276334.1"/>
    </source>
</evidence>